<dbReference type="AlphaFoldDB" id="A0A6J3S413"/>
<dbReference type="Pfam" id="PF16044">
    <property type="entry name" value="DUF4796_C"/>
    <property type="match status" value="1"/>
</dbReference>
<dbReference type="GeneID" id="101328197"/>
<proteinExistence type="predicted"/>
<dbReference type="InterPro" id="IPR032016">
    <property type="entry name" value="MKRN2OS-like"/>
</dbReference>
<feature type="domain" description="MKRN2 opposite strand protein-like C-terminal" evidence="1">
    <location>
        <begin position="45"/>
        <end position="183"/>
    </location>
</feature>
<keyword evidence="3" id="KW-1185">Reference proteome</keyword>
<dbReference type="FunCoup" id="A0A6J3S413">
    <property type="interactions" value="195"/>
</dbReference>
<accession>A0A6J3S413</accession>
<protein>
    <submittedName>
        <fullName evidence="4">MKRN2 opposite strand protein isoform X1</fullName>
    </submittedName>
</protein>
<name>A0A6J3S413_TURTR</name>
<gene>
    <name evidence="4" type="primary">MKRN2OS</name>
</gene>
<sequence length="207" mass="23982">MQRPEAGKPIIKFNHCQKYIYSFSVPPCCPLCWQDVGSRKLEEAPVSIPNPFTDGHQEECSFLLRPTQGTFLRYIVYNYTVHGVQRDEAGWGQSVSIPLLQPGMFGLMDQWDKYLEDFSTTGAWLPHRYEEDHHNCYSYALKFINCVLATQGEERLDRDEFTEKFVIPRTRKASKYIMLYRMIEEHGFYVIEPPGPQTSPRPGNGSC</sequence>
<dbReference type="PANTHER" id="PTHR33963">
    <property type="entry name" value="MKRN2 OPPOSITE STRAND PROTEIN"/>
    <property type="match status" value="1"/>
</dbReference>
<dbReference type="CTD" id="100129480"/>
<dbReference type="Pfam" id="PF22795">
    <property type="entry name" value="DUF4796_N"/>
    <property type="match status" value="1"/>
</dbReference>
<reference evidence="4" key="1">
    <citation type="submission" date="2025-08" db="UniProtKB">
        <authorList>
            <consortium name="RefSeq"/>
        </authorList>
    </citation>
    <scope>IDENTIFICATION</scope>
    <source>
        <tissue evidence="4">Spleen</tissue>
    </source>
</reference>
<organism evidence="3 4">
    <name type="scientific">Tursiops truncatus</name>
    <name type="common">Atlantic bottle-nosed dolphin</name>
    <name type="synonym">Delphinus truncatus</name>
    <dbReference type="NCBI Taxonomy" id="9739"/>
    <lineage>
        <taxon>Eukaryota</taxon>
        <taxon>Metazoa</taxon>
        <taxon>Chordata</taxon>
        <taxon>Craniata</taxon>
        <taxon>Vertebrata</taxon>
        <taxon>Euteleostomi</taxon>
        <taxon>Mammalia</taxon>
        <taxon>Eutheria</taxon>
        <taxon>Laurasiatheria</taxon>
        <taxon>Artiodactyla</taxon>
        <taxon>Whippomorpha</taxon>
        <taxon>Cetacea</taxon>
        <taxon>Odontoceti</taxon>
        <taxon>Delphinidae</taxon>
        <taxon>Tursiops</taxon>
    </lineage>
</organism>
<dbReference type="Proteomes" id="UP000245320">
    <property type="component" value="Chromosome 10"/>
</dbReference>
<feature type="domain" description="MKRN2 opposite strand protein-like N-terminal" evidence="2">
    <location>
        <begin position="8"/>
        <end position="35"/>
    </location>
</feature>
<dbReference type="OrthoDB" id="10065749at2759"/>
<evidence type="ECO:0000259" key="2">
    <source>
        <dbReference type="Pfam" id="PF22795"/>
    </source>
</evidence>
<evidence type="ECO:0000313" key="3">
    <source>
        <dbReference type="Proteomes" id="UP000245320"/>
    </source>
</evidence>
<dbReference type="InterPro" id="IPR053922">
    <property type="entry name" value="MKRN2OS-like_N"/>
</dbReference>
<dbReference type="PANTHER" id="PTHR33963:SF2">
    <property type="entry name" value="MKRN2 OPPOSITE STRAND PROTEIN"/>
    <property type="match status" value="1"/>
</dbReference>
<dbReference type="InterPro" id="IPR053921">
    <property type="entry name" value="MKRN2OS-like_C"/>
</dbReference>
<dbReference type="RefSeq" id="XP_033721341.1">
    <property type="nucleotide sequence ID" value="XM_033865450.1"/>
</dbReference>
<dbReference type="InParanoid" id="A0A6J3S413"/>
<evidence type="ECO:0000259" key="1">
    <source>
        <dbReference type="Pfam" id="PF16044"/>
    </source>
</evidence>
<evidence type="ECO:0000313" key="4">
    <source>
        <dbReference type="RefSeq" id="XP_033721341.1"/>
    </source>
</evidence>